<dbReference type="InterPro" id="IPR016131">
    <property type="entry name" value="Haemerythrin_Fe_BS"/>
</dbReference>
<keyword evidence="3" id="KW-0479">Metal-binding</keyword>
<comment type="similarity">
    <text evidence="1">Belongs to the hemerythrin family.</text>
</comment>
<keyword evidence="7" id="KW-1185">Reference proteome</keyword>
<dbReference type="PANTHER" id="PTHR37164">
    <property type="entry name" value="BACTERIOHEMERYTHRIN"/>
    <property type="match status" value="1"/>
</dbReference>
<evidence type="ECO:0000256" key="4">
    <source>
        <dbReference type="ARBA" id="ARBA00023004"/>
    </source>
</evidence>
<dbReference type="Pfam" id="PF01814">
    <property type="entry name" value="Hemerythrin"/>
    <property type="match status" value="1"/>
</dbReference>
<keyword evidence="2" id="KW-0561">Oxygen transport</keyword>
<evidence type="ECO:0000256" key="1">
    <source>
        <dbReference type="ARBA" id="ARBA00010587"/>
    </source>
</evidence>
<dbReference type="NCBIfam" id="TIGR02481">
    <property type="entry name" value="hemeryth_dom"/>
    <property type="match status" value="1"/>
</dbReference>
<feature type="domain" description="Hemerythrin-like" evidence="5">
    <location>
        <begin position="13"/>
        <end position="124"/>
    </location>
</feature>
<sequence>MEHPQWTERLSVGLDAIDAQHKQLFAISEALHSALLSGQGKEAVKKAFKDLEAYTTRHFTEEEDFMRSIGYPDIEAHKTQHEQLLLRCRMLWNLDRRNDPIKPEGVAFFLAEWLDEHVSTSDKAIGDFVRSRK</sequence>
<reference evidence="6" key="1">
    <citation type="submission" date="2022-08" db="EMBL/GenBank/DDBJ databases">
        <title>Genome Sequence of the sulphate-reducing bacterium, Pseudodesulfovibrio portus JCM14722.</title>
        <authorList>
            <person name="Kondo R."/>
            <person name="Kataoka T."/>
        </authorList>
    </citation>
    <scope>NUCLEOTIDE SEQUENCE</scope>
    <source>
        <strain evidence="6">JCM 14722</strain>
    </source>
</reference>
<dbReference type="InterPro" id="IPR012827">
    <property type="entry name" value="Hemerythrin_metal-bd"/>
</dbReference>
<dbReference type="Proteomes" id="UP001061361">
    <property type="component" value="Chromosome"/>
</dbReference>
<proteinExistence type="inferred from homology"/>
<dbReference type="NCBIfam" id="NF033749">
    <property type="entry name" value="bact_hemeryth"/>
    <property type="match status" value="1"/>
</dbReference>
<dbReference type="Gene3D" id="1.20.120.50">
    <property type="entry name" value="Hemerythrin-like"/>
    <property type="match status" value="1"/>
</dbReference>
<keyword evidence="4" id="KW-0408">Iron</keyword>
<dbReference type="RefSeq" id="WP_264983617.1">
    <property type="nucleotide sequence ID" value="NZ_AP026708.1"/>
</dbReference>
<evidence type="ECO:0000256" key="3">
    <source>
        <dbReference type="ARBA" id="ARBA00022723"/>
    </source>
</evidence>
<name>A0ABM8AQI6_9BACT</name>
<evidence type="ECO:0000313" key="7">
    <source>
        <dbReference type="Proteomes" id="UP001061361"/>
    </source>
</evidence>
<dbReference type="InterPro" id="IPR012312">
    <property type="entry name" value="Hemerythrin-like"/>
</dbReference>
<gene>
    <name evidence="6" type="ORF">JCM14722_11000</name>
</gene>
<evidence type="ECO:0000256" key="2">
    <source>
        <dbReference type="ARBA" id="ARBA00022621"/>
    </source>
</evidence>
<accession>A0ABM8AQI6</accession>
<dbReference type="PANTHER" id="PTHR37164:SF1">
    <property type="entry name" value="BACTERIOHEMERYTHRIN"/>
    <property type="match status" value="1"/>
</dbReference>
<evidence type="ECO:0000313" key="6">
    <source>
        <dbReference type="EMBL" id="BDQ33558.1"/>
    </source>
</evidence>
<dbReference type="SUPFAM" id="SSF47188">
    <property type="entry name" value="Hemerythrin-like"/>
    <property type="match status" value="1"/>
</dbReference>
<dbReference type="CDD" id="cd12107">
    <property type="entry name" value="Hemerythrin"/>
    <property type="match status" value="1"/>
</dbReference>
<keyword evidence="2" id="KW-0813">Transport</keyword>
<dbReference type="PROSITE" id="PS00550">
    <property type="entry name" value="HEMERYTHRINS"/>
    <property type="match status" value="1"/>
</dbReference>
<evidence type="ECO:0000259" key="5">
    <source>
        <dbReference type="Pfam" id="PF01814"/>
    </source>
</evidence>
<dbReference type="EMBL" id="AP026708">
    <property type="protein sequence ID" value="BDQ33558.1"/>
    <property type="molecule type" value="Genomic_DNA"/>
</dbReference>
<protein>
    <submittedName>
        <fullName evidence="6">Bacteriohemerythrin</fullName>
    </submittedName>
</protein>
<organism evidence="6 7">
    <name type="scientific">Pseudodesulfovibrio portus</name>
    <dbReference type="NCBI Taxonomy" id="231439"/>
    <lineage>
        <taxon>Bacteria</taxon>
        <taxon>Pseudomonadati</taxon>
        <taxon>Thermodesulfobacteriota</taxon>
        <taxon>Desulfovibrionia</taxon>
        <taxon>Desulfovibrionales</taxon>
        <taxon>Desulfovibrionaceae</taxon>
    </lineage>
</organism>
<dbReference type="InterPro" id="IPR050669">
    <property type="entry name" value="Hemerythrin"/>
</dbReference>
<dbReference type="InterPro" id="IPR035938">
    <property type="entry name" value="Hemerythrin-like_sf"/>
</dbReference>